<name>A0A6G7YP86_9SPHN</name>
<dbReference type="PRINTS" id="PR00080">
    <property type="entry name" value="SDRFAMILY"/>
</dbReference>
<evidence type="ECO:0000313" key="4">
    <source>
        <dbReference type="EMBL" id="QIK78558.1"/>
    </source>
</evidence>
<dbReference type="SUPFAM" id="SSF51735">
    <property type="entry name" value="NAD(P)-binding Rossmann-fold domains"/>
    <property type="match status" value="1"/>
</dbReference>
<keyword evidence="2" id="KW-0560">Oxidoreductase</keyword>
<sequence>MLPIALITGASAGLGVDFARQLSARGHRLVLAARRADRLEALADELGNARAVGIDLSAHDAAHRLLADVAAAGEQVELLINNAGFGLGGNVAELDAERQRQMIDLNIGTLTDLCRAVAPGMIARRSGAILNVASTAAFQPGPGMAVYFATKAYVLSFTEALHEELKPHGIKVSALCPGPTRTEFGDVAGFRNKGAFDRLSMESADVVRQGLQGLDRNQAVVVTGAMNKVGALSTRFVPRAAVRKIAGKMKFMATK</sequence>
<gene>
    <name evidence="4" type="ORF">G7077_06250</name>
</gene>
<evidence type="ECO:0000313" key="5">
    <source>
        <dbReference type="Proteomes" id="UP000503222"/>
    </source>
</evidence>
<dbReference type="PANTHER" id="PTHR44196">
    <property type="entry name" value="DEHYDROGENASE/REDUCTASE SDR FAMILY MEMBER 7B"/>
    <property type="match status" value="1"/>
</dbReference>
<dbReference type="Gene3D" id="3.40.50.720">
    <property type="entry name" value="NAD(P)-binding Rossmann-like Domain"/>
    <property type="match status" value="1"/>
</dbReference>
<reference evidence="4 5" key="1">
    <citation type="submission" date="2020-03" db="EMBL/GenBank/DDBJ databases">
        <title>Sphingomonas sp. nov., isolated from fish.</title>
        <authorList>
            <person name="Hyun D.-W."/>
            <person name="Bae J.-W."/>
        </authorList>
    </citation>
    <scope>NUCLEOTIDE SEQUENCE [LARGE SCALE GENOMIC DNA]</scope>
    <source>
        <strain evidence="4 5">HDW15B</strain>
    </source>
</reference>
<evidence type="ECO:0000256" key="3">
    <source>
        <dbReference type="RuleBase" id="RU000363"/>
    </source>
</evidence>
<dbReference type="InterPro" id="IPR036291">
    <property type="entry name" value="NAD(P)-bd_dom_sf"/>
</dbReference>
<accession>A0A6G7YP86</accession>
<keyword evidence="5" id="KW-1185">Reference proteome</keyword>
<dbReference type="Pfam" id="PF00106">
    <property type="entry name" value="adh_short"/>
    <property type="match status" value="1"/>
</dbReference>
<dbReference type="PIRSF" id="PIRSF000126">
    <property type="entry name" value="11-beta-HSD1"/>
    <property type="match status" value="1"/>
</dbReference>
<dbReference type="Proteomes" id="UP000503222">
    <property type="component" value="Chromosome"/>
</dbReference>
<dbReference type="GO" id="GO:0016491">
    <property type="term" value="F:oxidoreductase activity"/>
    <property type="evidence" value="ECO:0007669"/>
    <property type="project" value="UniProtKB-KW"/>
</dbReference>
<dbReference type="CDD" id="cd05233">
    <property type="entry name" value="SDR_c"/>
    <property type="match status" value="1"/>
</dbReference>
<dbReference type="EMBL" id="CP049869">
    <property type="protein sequence ID" value="QIK78558.1"/>
    <property type="molecule type" value="Genomic_DNA"/>
</dbReference>
<dbReference type="InterPro" id="IPR002347">
    <property type="entry name" value="SDR_fam"/>
</dbReference>
<dbReference type="GO" id="GO:0016020">
    <property type="term" value="C:membrane"/>
    <property type="evidence" value="ECO:0007669"/>
    <property type="project" value="TreeGrafter"/>
</dbReference>
<evidence type="ECO:0000256" key="1">
    <source>
        <dbReference type="ARBA" id="ARBA00006484"/>
    </source>
</evidence>
<dbReference type="RefSeq" id="WP_166410951.1">
    <property type="nucleotide sequence ID" value="NZ_CP049869.1"/>
</dbReference>
<proteinExistence type="inferred from homology"/>
<protein>
    <submittedName>
        <fullName evidence="4">SDR family oxidoreductase</fullName>
    </submittedName>
</protein>
<dbReference type="PRINTS" id="PR00081">
    <property type="entry name" value="GDHRDH"/>
</dbReference>
<dbReference type="KEGG" id="spii:G7077_06250"/>
<evidence type="ECO:0000256" key="2">
    <source>
        <dbReference type="ARBA" id="ARBA00023002"/>
    </source>
</evidence>
<organism evidence="4 5">
    <name type="scientific">Sphingomonas piscis</name>
    <dbReference type="NCBI Taxonomy" id="2714943"/>
    <lineage>
        <taxon>Bacteria</taxon>
        <taxon>Pseudomonadati</taxon>
        <taxon>Pseudomonadota</taxon>
        <taxon>Alphaproteobacteria</taxon>
        <taxon>Sphingomonadales</taxon>
        <taxon>Sphingomonadaceae</taxon>
        <taxon>Sphingomonas</taxon>
    </lineage>
</organism>
<dbReference type="PANTHER" id="PTHR44196:SF2">
    <property type="entry name" value="SHORT-CHAIN DEHYDROGENASE-RELATED"/>
    <property type="match status" value="1"/>
</dbReference>
<comment type="similarity">
    <text evidence="1 3">Belongs to the short-chain dehydrogenases/reductases (SDR) family.</text>
</comment>
<dbReference type="AlphaFoldDB" id="A0A6G7YP86"/>